<gene>
    <name evidence="5" type="ORF">EXU32_00060</name>
</gene>
<feature type="domain" description="N-acetyltransferase" evidence="4">
    <location>
        <begin position="188"/>
        <end position="355"/>
    </location>
</feature>
<dbReference type="GO" id="GO:0016747">
    <property type="term" value="F:acyltransferase activity, transferring groups other than amino-acyl groups"/>
    <property type="evidence" value="ECO:0007669"/>
    <property type="project" value="InterPro"/>
</dbReference>
<dbReference type="AlphaFoldDB" id="A0A4P6MSZ2"/>
<dbReference type="PROSITE" id="PS51186">
    <property type="entry name" value="GNAT"/>
    <property type="match status" value="1"/>
</dbReference>
<dbReference type="Gene3D" id="3.40.630.30">
    <property type="match status" value="1"/>
</dbReference>
<feature type="region of interest" description="Disordered" evidence="3">
    <location>
        <begin position="1"/>
        <end position="26"/>
    </location>
</feature>
<evidence type="ECO:0000259" key="4">
    <source>
        <dbReference type="PROSITE" id="PS51186"/>
    </source>
</evidence>
<keyword evidence="1 5" id="KW-0808">Transferase</keyword>
<evidence type="ECO:0000256" key="1">
    <source>
        <dbReference type="ARBA" id="ARBA00022679"/>
    </source>
</evidence>
<dbReference type="Pfam" id="PF00583">
    <property type="entry name" value="Acetyltransf_1"/>
    <property type="match status" value="1"/>
</dbReference>
<dbReference type="CDD" id="cd04301">
    <property type="entry name" value="NAT_SF"/>
    <property type="match status" value="1"/>
</dbReference>
<proteinExistence type="predicted"/>
<dbReference type="Proteomes" id="UP000290408">
    <property type="component" value="Chromosome"/>
</dbReference>
<keyword evidence="2" id="KW-0012">Acyltransferase</keyword>
<evidence type="ECO:0000313" key="6">
    <source>
        <dbReference type="Proteomes" id="UP000290408"/>
    </source>
</evidence>
<name>A0A4P6MSZ2_9MICO</name>
<dbReference type="InterPro" id="IPR016181">
    <property type="entry name" value="Acyl_CoA_acyltransferase"/>
</dbReference>
<dbReference type="PANTHER" id="PTHR43420">
    <property type="entry name" value="ACETYLTRANSFERASE"/>
    <property type="match status" value="1"/>
</dbReference>
<dbReference type="STRING" id="1216970.GCA_001570985_01157"/>
<accession>A0A4P6MSZ2</accession>
<protein>
    <submittedName>
        <fullName evidence="5">GNAT family N-acetyltransferase</fullName>
    </submittedName>
</protein>
<feature type="compositionally biased region" description="Basic and acidic residues" evidence="3">
    <location>
        <begin position="361"/>
        <end position="370"/>
    </location>
</feature>
<dbReference type="InterPro" id="IPR050680">
    <property type="entry name" value="YpeA/RimI_acetyltransf"/>
</dbReference>
<dbReference type="PANTHER" id="PTHR43420:SF44">
    <property type="entry name" value="ACETYLTRANSFERASE YPEA"/>
    <property type="match status" value="1"/>
</dbReference>
<evidence type="ECO:0000256" key="3">
    <source>
        <dbReference type="SAM" id="MobiDB-lite"/>
    </source>
</evidence>
<sequence>MSEQDPRAGFLPIVPEGLPQGWSSRAPDEGDVADLVELVRAEKLAVVGSGSVDEEAIVSQAVGEGAWTRRQVVVLDEDGRLRVWARVHDRAAGRTNVDLATDPQLDRDQEQYLSQILLAWAEQVALNISRGRGLGGTRLDVSVHEADDRLRSMLEGAGYRLARTWLQMTRDRQQGDEGLVEEHRREGVVVRRVAKREDGTPVAADLQAVYRMIEESFADHFNSYRESFPEFLARLREAPGHRWDHWWIADIDVEGQWVPGGAVAALVLPADDSGSEGTYIDYIGVHRLARGRGVAKSLLHTVIADTASRDRNRVSLEVDADSPTGADGLYESMGWSTRYRTESWHKDVRLEGTDDPVPLARLDEHPGDPT</sequence>
<feature type="region of interest" description="Disordered" evidence="3">
    <location>
        <begin position="350"/>
        <end position="370"/>
    </location>
</feature>
<evidence type="ECO:0000313" key="5">
    <source>
        <dbReference type="EMBL" id="QBF44807.1"/>
    </source>
</evidence>
<dbReference type="OrthoDB" id="9799092at2"/>
<keyword evidence="6" id="KW-1185">Reference proteome</keyword>
<dbReference type="KEGG" id="jli:EXU32_00060"/>
<dbReference type="RefSeq" id="WP_130628061.1">
    <property type="nucleotide sequence ID" value="NZ_CP036164.1"/>
</dbReference>
<reference evidence="5 6" key="1">
    <citation type="submission" date="2019-02" db="EMBL/GenBank/DDBJ databases">
        <title>Genomic data mining of an Antarctic deep-sea actinobacterium, Janibacterlimosus P3-3-X1.</title>
        <authorList>
            <person name="Liao L."/>
            <person name="Chen B."/>
        </authorList>
    </citation>
    <scope>NUCLEOTIDE SEQUENCE [LARGE SCALE GENOMIC DNA]</scope>
    <source>
        <strain evidence="5 6">P3-3-X1</strain>
    </source>
</reference>
<organism evidence="5 6">
    <name type="scientific">Janibacter limosus</name>
    <dbReference type="NCBI Taxonomy" id="53458"/>
    <lineage>
        <taxon>Bacteria</taxon>
        <taxon>Bacillati</taxon>
        <taxon>Actinomycetota</taxon>
        <taxon>Actinomycetes</taxon>
        <taxon>Micrococcales</taxon>
        <taxon>Intrasporangiaceae</taxon>
        <taxon>Janibacter</taxon>
    </lineage>
</organism>
<dbReference type="InterPro" id="IPR000182">
    <property type="entry name" value="GNAT_dom"/>
</dbReference>
<dbReference type="EMBL" id="CP036164">
    <property type="protein sequence ID" value="QBF44807.1"/>
    <property type="molecule type" value="Genomic_DNA"/>
</dbReference>
<evidence type="ECO:0000256" key="2">
    <source>
        <dbReference type="ARBA" id="ARBA00023315"/>
    </source>
</evidence>
<dbReference type="SUPFAM" id="SSF55729">
    <property type="entry name" value="Acyl-CoA N-acyltransferases (Nat)"/>
    <property type="match status" value="1"/>
</dbReference>